<keyword evidence="5" id="KW-1185">Reference proteome</keyword>
<reference evidence="4" key="4">
    <citation type="submission" date="2025-08" db="UniProtKB">
        <authorList>
            <consortium name="Ensembl"/>
        </authorList>
    </citation>
    <scope>IDENTIFICATION</scope>
</reference>
<reference evidence="4 5" key="1">
    <citation type="journal article" date="2015" name="Annu Rev Anim Biosci">
        <title>The Genome 10K Project: a way forward.</title>
        <authorList>
            <person name="Koepfli K.P."/>
            <person name="Paten B."/>
            <person name="O'Brien S.J."/>
            <person name="Koepfli K.P."/>
            <person name="Paten B."/>
            <person name="Antunes A."/>
            <person name="Belov K."/>
            <person name="Bustamante C."/>
            <person name="Castoe T.A."/>
            <person name="Clawson H."/>
            <person name="Crawford A.J."/>
            <person name="Diekhans M."/>
            <person name="Distel D."/>
            <person name="Durbin R."/>
            <person name="Earl D."/>
            <person name="Fujita M.K."/>
            <person name="Gamble T."/>
            <person name="Georges A."/>
            <person name="Gemmell N."/>
            <person name="Gilbert M.T."/>
            <person name="Graves J.M."/>
            <person name="Green R.E."/>
            <person name="Hickey G."/>
            <person name="Jarvis E.D."/>
            <person name="Johnson W."/>
            <person name="Komissarov A."/>
            <person name="Korf I."/>
            <person name="Kuhn R."/>
            <person name="Larkin D.M."/>
            <person name="Lewin H."/>
            <person name="Lopez J.V."/>
            <person name="Ma J."/>
            <person name="Marques-Bonet T."/>
            <person name="Miller W."/>
            <person name="Murphy R."/>
            <person name="Pevzner P."/>
            <person name="Shapiro B."/>
            <person name="Steiner C."/>
            <person name="Tamazian G."/>
            <person name="Venkatesh B."/>
            <person name="Wang J."/>
            <person name="Wayne R."/>
            <person name="Wiley E."/>
            <person name="Yang H."/>
            <person name="Zhang G."/>
            <person name="Haussler D."/>
            <person name="Ryder O."/>
            <person name="O'Brien S.J."/>
        </authorList>
    </citation>
    <scope>NUCLEOTIDE SEQUENCE</scope>
</reference>
<feature type="domain" description="SS18 N-terminal" evidence="3">
    <location>
        <begin position="112"/>
        <end position="170"/>
    </location>
</feature>
<evidence type="ECO:0000313" key="4">
    <source>
        <dbReference type="Ensembl" id="ENSRFEP00010022501.1"/>
    </source>
</evidence>
<evidence type="ECO:0000256" key="1">
    <source>
        <dbReference type="ARBA" id="ARBA00007945"/>
    </source>
</evidence>
<reference evidence="5" key="3">
    <citation type="submission" date="2018-12" db="EMBL/GenBank/DDBJ databases">
        <title>G10K-VGP greater horseshoe bat female genome, primary haplotype.</title>
        <authorList>
            <person name="Teeling E."/>
            <person name="Myers G."/>
            <person name="Vernes S."/>
            <person name="Pippel M."/>
            <person name="Winkler S."/>
            <person name="Fedrigo O."/>
            <person name="Rhie A."/>
            <person name="Koren S."/>
            <person name="Phillippy A."/>
            <person name="Lewin H."/>
            <person name="Damas J."/>
            <person name="Howe K."/>
            <person name="Mountcastle J."/>
            <person name="Jarvis E.D."/>
        </authorList>
    </citation>
    <scope>NUCLEOTIDE SEQUENCE [LARGE SCALE GENOMIC DNA]</scope>
</reference>
<sequence>ARHDAPADRLQPVPKRLGADAGARPQSSFPDCANAKDQQTSPKPQRRGPRGTLSVTLARPITNDFAPVLLRSEVTWNCCGWPWSRCARVSDWFPTWLPGMSVAFVPDWLRGKAQVNQETIQQLLEENDQLIRCIVEYQNKGRANECVQYQHVLHRNLIYLATIADANPTSPSKVME</sequence>
<evidence type="ECO:0000313" key="5">
    <source>
        <dbReference type="Proteomes" id="UP000472240"/>
    </source>
</evidence>
<name>A0A671F9Z1_RHIFE</name>
<proteinExistence type="inferred from homology"/>
<reference evidence="4" key="5">
    <citation type="submission" date="2025-09" db="UniProtKB">
        <authorList>
            <consortium name="Ensembl"/>
        </authorList>
    </citation>
    <scope>IDENTIFICATION</scope>
</reference>
<evidence type="ECO:0000256" key="2">
    <source>
        <dbReference type="SAM" id="MobiDB-lite"/>
    </source>
</evidence>
<dbReference type="AlphaFoldDB" id="A0A671F9Z1"/>
<protein>
    <recommendedName>
        <fullName evidence="3">SS18 N-terminal domain-containing protein</fullName>
    </recommendedName>
</protein>
<organism evidence="4 5">
    <name type="scientific">Rhinolophus ferrumequinum</name>
    <name type="common">Greater horseshoe bat</name>
    <dbReference type="NCBI Taxonomy" id="59479"/>
    <lineage>
        <taxon>Eukaryota</taxon>
        <taxon>Metazoa</taxon>
        <taxon>Chordata</taxon>
        <taxon>Craniata</taxon>
        <taxon>Vertebrata</taxon>
        <taxon>Euteleostomi</taxon>
        <taxon>Mammalia</taxon>
        <taxon>Eutheria</taxon>
        <taxon>Laurasiatheria</taxon>
        <taxon>Chiroptera</taxon>
        <taxon>Yinpterochiroptera</taxon>
        <taxon>Rhinolophoidea</taxon>
        <taxon>Rhinolophidae</taxon>
        <taxon>Rhinolophinae</taxon>
        <taxon>Rhinolophus</taxon>
    </lineage>
</organism>
<feature type="region of interest" description="Disordered" evidence="2">
    <location>
        <begin position="1"/>
        <end position="52"/>
    </location>
</feature>
<dbReference type="Ensembl" id="ENSRFET00010024492.1">
    <property type="protein sequence ID" value="ENSRFEP00010022501.1"/>
    <property type="gene ID" value="ENSRFEG00010015086.1"/>
</dbReference>
<reference evidence="4 5" key="2">
    <citation type="journal article" date="2018" name="Annu Rev Anim Biosci">
        <title>Bat Biology, Genomes, and the Bat1K Project: To Generate Chromosome-Level Genomes for All Living Bat Species.</title>
        <authorList>
            <person name="Teeling E.C."/>
            <person name="Vernes S.C."/>
            <person name="Davalos L.M."/>
            <person name="Ray D.A."/>
            <person name="Gilbert M.T.P."/>
            <person name="Myers E."/>
        </authorList>
    </citation>
    <scope>NUCLEOTIDE SEQUENCE</scope>
</reference>
<dbReference type="InterPro" id="IPR007726">
    <property type="entry name" value="SS18_N"/>
</dbReference>
<evidence type="ECO:0000259" key="3">
    <source>
        <dbReference type="Pfam" id="PF05030"/>
    </source>
</evidence>
<dbReference type="Pfam" id="PF05030">
    <property type="entry name" value="SSXT"/>
    <property type="match status" value="1"/>
</dbReference>
<dbReference type="InParanoid" id="A0A671F9Z1"/>
<accession>A0A671F9Z1</accession>
<comment type="similarity">
    <text evidence="1">Belongs to the SS18 family.</text>
</comment>
<dbReference type="Proteomes" id="UP000472240">
    <property type="component" value="Chromosome 17"/>
</dbReference>
<dbReference type="GeneTree" id="ENSGT00940000160407"/>